<dbReference type="SUPFAM" id="SSF101801">
    <property type="entry name" value="Surface presentation of antigens (SPOA)"/>
    <property type="match status" value="1"/>
</dbReference>
<dbReference type="AlphaFoldDB" id="A0A6L6J857"/>
<dbReference type="InterPro" id="IPR036429">
    <property type="entry name" value="SpoA-like_sf"/>
</dbReference>
<feature type="region of interest" description="Disordered" evidence="1">
    <location>
        <begin position="198"/>
        <end position="223"/>
    </location>
</feature>
<feature type="compositionally biased region" description="Polar residues" evidence="1">
    <location>
        <begin position="315"/>
        <end position="325"/>
    </location>
</feature>
<evidence type="ECO:0000259" key="2">
    <source>
        <dbReference type="Pfam" id="PF01052"/>
    </source>
</evidence>
<evidence type="ECO:0000313" key="3">
    <source>
        <dbReference type="EMBL" id="MTH77358.1"/>
    </source>
</evidence>
<feature type="compositionally biased region" description="Polar residues" evidence="1">
    <location>
        <begin position="199"/>
        <end position="213"/>
    </location>
</feature>
<dbReference type="InterPro" id="IPR001543">
    <property type="entry name" value="FliN-like_C"/>
</dbReference>
<dbReference type="Gene3D" id="2.30.330.10">
    <property type="entry name" value="SpoA-like"/>
    <property type="match status" value="1"/>
</dbReference>
<dbReference type="Pfam" id="PF01052">
    <property type="entry name" value="FliMN_C"/>
    <property type="match status" value="1"/>
</dbReference>
<proteinExistence type="predicted"/>
<gene>
    <name evidence="3" type="ORF">GL286_06430</name>
</gene>
<evidence type="ECO:0000256" key="1">
    <source>
        <dbReference type="SAM" id="MobiDB-lite"/>
    </source>
</evidence>
<sequence length="360" mass="39010">MLLGMIAARAAMRAPEQNEIQRLSEKDSERAAAIALGRAAERTHGLPLFSGTIRFSTMSVPEMPEFLPERPLLAIVEDRSGRIGFVALCPNLLASMIEMQALGRVTSRPAQIRRPTRTDAVISAEFVNALLEELGRELSGQSETANYADFRYVAYLDDPRPLSLMLEDGNMIRLSYGFRIGSGGQRDGQILIGLPSDMVQPQPSPRQKLTQLSPPEPEPVAPPPTKTLAEAVHKTPIALCGVLYRRSMTLKAIRALQPGSLLPMPNDIIDQVRVETASGQLLARGRLGEKNGYRAIKLQPIDSASPEGPAFAQPAESTVPDTAQNPDPPPPLGDLNQPDPFRQSSTEDDLAQPATRSAGT</sequence>
<feature type="compositionally biased region" description="Pro residues" evidence="1">
    <location>
        <begin position="214"/>
        <end position="223"/>
    </location>
</feature>
<dbReference type="EMBL" id="WMIE01000002">
    <property type="protein sequence ID" value="MTH77358.1"/>
    <property type="molecule type" value="Genomic_DNA"/>
</dbReference>
<comment type="caution">
    <text evidence="3">The sequence shown here is derived from an EMBL/GenBank/DDBJ whole genome shotgun (WGS) entry which is preliminary data.</text>
</comment>
<reference evidence="3 4" key="1">
    <citation type="submission" date="2019-11" db="EMBL/GenBank/DDBJ databases">
        <authorList>
            <person name="Dong K."/>
        </authorList>
    </citation>
    <scope>NUCLEOTIDE SEQUENCE [LARGE SCALE GENOMIC DNA]</scope>
    <source>
        <strain evidence="3 4">NBRC 111993</strain>
    </source>
</reference>
<dbReference type="Proteomes" id="UP000478183">
    <property type="component" value="Unassembled WGS sequence"/>
</dbReference>
<protein>
    <recommendedName>
        <fullName evidence="2">Flagellar motor switch protein FliN-like C-terminal domain-containing protein</fullName>
    </recommendedName>
</protein>
<organism evidence="3 4">
    <name type="scientific">Paracoccus aestuariivivens</name>
    <dbReference type="NCBI Taxonomy" id="1820333"/>
    <lineage>
        <taxon>Bacteria</taxon>
        <taxon>Pseudomonadati</taxon>
        <taxon>Pseudomonadota</taxon>
        <taxon>Alphaproteobacteria</taxon>
        <taxon>Rhodobacterales</taxon>
        <taxon>Paracoccaceae</taxon>
        <taxon>Paracoccus</taxon>
    </lineage>
</organism>
<keyword evidence="4" id="KW-1185">Reference proteome</keyword>
<accession>A0A6L6J857</accession>
<feature type="region of interest" description="Disordered" evidence="1">
    <location>
        <begin position="302"/>
        <end position="360"/>
    </location>
</feature>
<name>A0A6L6J857_9RHOB</name>
<feature type="domain" description="Flagellar motor switch protein FliN-like C-terminal" evidence="2">
    <location>
        <begin position="231"/>
        <end position="299"/>
    </location>
</feature>
<evidence type="ECO:0000313" key="4">
    <source>
        <dbReference type="Proteomes" id="UP000478183"/>
    </source>
</evidence>